<evidence type="ECO:0000313" key="2">
    <source>
        <dbReference type="EMBL" id="OUI92144.1"/>
    </source>
</evidence>
<dbReference type="InterPro" id="IPR036412">
    <property type="entry name" value="HAD-like_sf"/>
</dbReference>
<sequence length="426" mass="47661">MPLFLPRRSFCFGLAGSLALPSLANAHSFDPSDVPPPALETLKWAPKTRAAIQAVINEHGHYSENYDVNRRPYAVFDWDETAIVGNVQDTLFHYMLDHFSFLLPTSDFQHLIHTHASDRPLPKPFTTIKGKPISLSLLVQDILEDYSSLAARYGHLPHPLPRETIVQDAVAQAFRARMVFFYQALRATHGGEEAQRWLIRLLAGQTITDVLGMTRAANEWGLGQSIGQITLRCPEGRAGEGGAVQATIVQALRLTPEMSDLFQILQEHGIDPIICTSSLEDCTAFFATSSEYGYNIRREHVFGARLDEHKHVLLSTESAKYPFPYGSGKTAIIHKYLIAKRQRPPLMIFAGEDSSAHLLSSFPETSLCCLINRKQSDTMQPFLKEAARLRSTERPRLVLQGRDENTGEWLPEEASIFLGETEPTLP</sequence>
<comment type="caution">
    <text evidence="2">The sequence shown here is derived from an EMBL/GenBank/DDBJ whole genome shotgun (WGS) entry which is preliminary data.</text>
</comment>
<proteinExistence type="predicted"/>
<feature type="chain" id="PRO_5012309958" description="Lipoprotein pyruvate-formate lyase" evidence="1">
    <location>
        <begin position="27"/>
        <end position="426"/>
    </location>
</feature>
<dbReference type="Gene3D" id="3.40.50.1000">
    <property type="entry name" value="HAD superfamily/HAD-like"/>
    <property type="match status" value="1"/>
</dbReference>
<feature type="signal peptide" evidence="1">
    <location>
        <begin position="1"/>
        <end position="26"/>
    </location>
</feature>
<evidence type="ECO:0000313" key="3">
    <source>
        <dbReference type="Proteomes" id="UP000194641"/>
    </source>
</evidence>
<dbReference type="AlphaFoldDB" id="A0A252AQN6"/>
<keyword evidence="1" id="KW-0732">Signal</keyword>
<reference evidence="3" key="1">
    <citation type="submission" date="2014-06" db="EMBL/GenBank/DDBJ databases">
        <authorList>
            <person name="Winans N.J."/>
            <person name="Newell P.D."/>
            <person name="Douglas A.E."/>
        </authorList>
    </citation>
    <scope>NUCLEOTIDE SEQUENCE [LARGE SCALE GENOMIC DNA]</scope>
</reference>
<dbReference type="InterPro" id="IPR023214">
    <property type="entry name" value="HAD_sf"/>
</dbReference>
<evidence type="ECO:0000256" key="1">
    <source>
        <dbReference type="SAM" id="SignalP"/>
    </source>
</evidence>
<dbReference type="Proteomes" id="UP000194641">
    <property type="component" value="Unassembled WGS sequence"/>
</dbReference>
<evidence type="ECO:0008006" key="4">
    <source>
        <dbReference type="Google" id="ProtNLM"/>
    </source>
</evidence>
<dbReference type="SUPFAM" id="SSF56784">
    <property type="entry name" value="HAD-like"/>
    <property type="match status" value="1"/>
</dbReference>
<organism evidence="2 3">
    <name type="scientific">Acetobacter indonesiensis</name>
    <dbReference type="NCBI Taxonomy" id="104101"/>
    <lineage>
        <taxon>Bacteria</taxon>
        <taxon>Pseudomonadati</taxon>
        <taxon>Pseudomonadota</taxon>
        <taxon>Alphaproteobacteria</taxon>
        <taxon>Acetobacterales</taxon>
        <taxon>Acetobacteraceae</taxon>
        <taxon>Acetobacter</taxon>
    </lineage>
</organism>
<protein>
    <recommendedName>
        <fullName evidence="4">Lipoprotein pyruvate-formate lyase</fullName>
    </recommendedName>
</protein>
<gene>
    <name evidence="2" type="ORF">HK17_10815</name>
</gene>
<dbReference type="Gene3D" id="1.20.1440.320">
    <property type="match status" value="1"/>
</dbReference>
<accession>A0A252AQN6</accession>
<dbReference type="RefSeq" id="WP_086659802.1">
    <property type="nucleotide sequence ID" value="NZ_JBJJWX010000001.1"/>
</dbReference>
<dbReference type="EMBL" id="JOPA01000034">
    <property type="protein sequence ID" value="OUI92144.1"/>
    <property type="molecule type" value="Genomic_DNA"/>
</dbReference>
<name>A0A252AQN6_9PROT</name>